<comment type="caution">
    <text evidence="1">The sequence shown here is derived from an EMBL/GenBank/DDBJ whole genome shotgun (WGS) entry which is preliminary data.</text>
</comment>
<keyword evidence="2" id="KW-1185">Reference proteome</keyword>
<organism evidence="1 2">
    <name type="scientific">Novosphingobium chloroacetimidivorans</name>
    <dbReference type="NCBI Taxonomy" id="1428314"/>
    <lineage>
        <taxon>Bacteria</taxon>
        <taxon>Pseudomonadati</taxon>
        <taxon>Pseudomonadota</taxon>
        <taxon>Alphaproteobacteria</taxon>
        <taxon>Sphingomonadales</taxon>
        <taxon>Sphingomonadaceae</taxon>
        <taxon>Novosphingobium</taxon>
    </lineage>
</organism>
<evidence type="ECO:0000313" key="1">
    <source>
        <dbReference type="EMBL" id="MBB4858343.1"/>
    </source>
</evidence>
<dbReference type="AlphaFoldDB" id="A0A7W7KA07"/>
<evidence type="ECO:0008006" key="3">
    <source>
        <dbReference type="Google" id="ProtNLM"/>
    </source>
</evidence>
<accession>A0A7W7KA07</accession>
<proteinExistence type="predicted"/>
<evidence type="ECO:0000313" key="2">
    <source>
        <dbReference type="Proteomes" id="UP000555448"/>
    </source>
</evidence>
<name>A0A7W7KA07_9SPHN</name>
<dbReference type="EMBL" id="JACHLR010000005">
    <property type="protein sequence ID" value="MBB4858343.1"/>
    <property type="molecule type" value="Genomic_DNA"/>
</dbReference>
<gene>
    <name evidence="1" type="ORF">HNO88_001662</name>
</gene>
<reference evidence="1 2" key="1">
    <citation type="submission" date="2020-08" db="EMBL/GenBank/DDBJ databases">
        <title>Functional genomics of gut bacteria from endangered species of beetles.</title>
        <authorList>
            <person name="Carlos-Shanley C."/>
        </authorList>
    </citation>
    <scope>NUCLEOTIDE SEQUENCE [LARGE SCALE GENOMIC DNA]</scope>
    <source>
        <strain evidence="1 2">S00245</strain>
    </source>
</reference>
<protein>
    <recommendedName>
        <fullName evidence="3">DUF1214 domain-containing protein</fullName>
    </recommendedName>
</protein>
<sequence>MSAMPPSILALLSDLEGAVANLKDTWRPEDPAYIADVYRQTMTSLSYAYFAYFHADAEHPDWAPLWNPVYTLQPNPDDIYVQSPISGRYSYRVSGNRGTCRILSFTSQKAASGTVDEMPHPNGHNELDTNDLNIPLGADFEILFSAEKPDGYTGHWGRIDPEATYMYLRYRSYDWLNEVDPVLSIECLDAVPSKPRLSPEQIADRIREMAKFPRRKTDLYYAMQNGVKERVGFNVFEPVRYPGALVKQTYWPACFQFAADEALIIETELPEVRPYWNIQLNDPYFNALEYVYRLSSTNGHFAKTCSDGRFRAVIALEDPGVPNWLDPAGYTEGGIYGRWYECDTEPVPTIKRVKLAELRDHLPADTPFVTTEERRRELADRVRACQRRRRW</sequence>
<dbReference type="Proteomes" id="UP000555448">
    <property type="component" value="Unassembled WGS sequence"/>
</dbReference>